<evidence type="ECO:0000256" key="6">
    <source>
        <dbReference type="ARBA" id="ARBA00022687"/>
    </source>
</evidence>
<dbReference type="AlphaFoldDB" id="A0AAW0XGT4"/>
<proteinExistence type="inferred from homology"/>
<dbReference type="Proteomes" id="UP001445076">
    <property type="component" value="Unassembled WGS sequence"/>
</dbReference>
<dbReference type="PANTHER" id="PTHR12027:SF97">
    <property type="entry name" value="PROTEIN WNT-4"/>
    <property type="match status" value="1"/>
</dbReference>
<comment type="similarity">
    <text evidence="2 8">Belongs to the Wnt family.</text>
</comment>
<comment type="subcellular location">
    <subcellularLocation>
        <location evidence="1 8">Secreted</location>
        <location evidence="1 8">Extracellular space</location>
        <location evidence="1 8">Extracellular matrix</location>
    </subcellularLocation>
</comment>
<gene>
    <name evidence="9" type="ORF">OTU49_003759</name>
</gene>
<evidence type="ECO:0000256" key="5">
    <source>
        <dbReference type="ARBA" id="ARBA00022530"/>
    </source>
</evidence>
<dbReference type="GO" id="GO:0005615">
    <property type="term" value="C:extracellular space"/>
    <property type="evidence" value="ECO:0007669"/>
    <property type="project" value="TreeGrafter"/>
</dbReference>
<reference evidence="9 10" key="1">
    <citation type="journal article" date="2024" name="BMC Genomics">
        <title>Genome assembly of redclaw crayfish (Cherax quadricarinatus) provides insights into its immune adaptation and hypoxia tolerance.</title>
        <authorList>
            <person name="Liu Z."/>
            <person name="Zheng J."/>
            <person name="Li H."/>
            <person name="Fang K."/>
            <person name="Wang S."/>
            <person name="He J."/>
            <person name="Zhou D."/>
            <person name="Weng S."/>
            <person name="Chi M."/>
            <person name="Gu Z."/>
            <person name="He J."/>
            <person name="Li F."/>
            <person name="Wang M."/>
        </authorList>
    </citation>
    <scope>NUCLEOTIDE SEQUENCE [LARGE SCALE GENOMIC DNA]</scope>
    <source>
        <strain evidence="9">ZL_2023a</strain>
    </source>
</reference>
<keyword evidence="3 8" id="KW-0217">Developmental protein</keyword>
<evidence type="ECO:0000313" key="9">
    <source>
        <dbReference type="EMBL" id="KAK8738961.1"/>
    </source>
</evidence>
<dbReference type="GO" id="GO:0045165">
    <property type="term" value="P:cell fate commitment"/>
    <property type="evidence" value="ECO:0007669"/>
    <property type="project" value="TreeGrafter"/>
</dbReference>
<evidence type="ECO:0000256" key="8">
    <source>
        <dbReference type="RuleBase" id="RU003500"/>
    </source>
</evidence>
<feature type="non-terminal residue" evidence="9">
    <location>
        <position position="1"/>
    </location>
</feature>
<dbReference type="GO" id="GO:0030182">
    <property type="term" value="P:neuron differentiation"/>
    <property type="evidence" value="ECO:0007669"/>
    <property type="project" value="TreeGrafter"/>
</dbReference>
<keyword evidence="5" id="KW-0272">Extracellular matrix</keyword>
<accession>A0AAW0XGT4</accession>
<keyword evidence="6 8" id="KW-0879">Wnt signaling pathway</keyword>
<dbReference type="Gene3D" id="3.30.2460.20">
    <property type="match status" value="1"/>
</dbReference>
<dbReference type="GO" id="GO:0005109">
    <property type="term" value="F:frizzled binding"/>
    <property type="evidence" value="ECO:0007669"/>
    <property type="project" value="TreeGrafter"/>
</dbReference>
<organism evidence="9 10">
    <name type="scientific">Cherax quadricarinatus</name>
    <name type="common">Australian red claw crayfish</name>
    <dbReference type="NCBI Taxonomy" id="27406"/>
    <lineage>
        <taxon>Eukaryota</taxon>
        <taxon>Metazoa</taxon>
        <taxon>Ecdysozoa</taxon>
        <taxon>Arthropoda</taxon>
        <taxon>Crustacea</taxon>
        <taxon>Multicrustacea</taxon>
        <taxon>Malacostraca</taxon>
        <taxon>Eumalacostraca</taxon>
        <taxon>Eucarida</taxon>
        <taxon>Decapoda</taxon>
        <taxon>Pleocyemata</taxon>
        <taxon>Astacidea</taxon>
        <taxon>Parastacoidea</taxon>
        <taxon>Parastacidae</taxon>
        <taxon>Cherax</taxon>
    </lineage>
</organism>
<dbReference type="SMART" id="SM00097">
    <property type="entry name" value="WNT1"/>
    <property type="match status" value="1"/>
</dbReference>
<keyword evidence="4" id="KW-0964">Secreted</keyword>
<sequence length="193" mass="22293">KSLYDTAALANTSNEVQIANRSGSREKRRFYRAAFKDTVIEGFNSSPQEYTLSTTKIPDEGAWVESRVVKTRENVSSDLYRNVNALARRPSKRKQGKRRIFREKKTPVRSSFGNPTELIYLDNPPNFCRKNKYGPGTRGRYCEKRRNCDVLCCGRGYDTLVTVLKEPCRCRVVWCCDVHCQNCSRKVELFICK</sequence>
<evidence type="ECO:0000256" key="4">
    <source>
        <dbReference type="ARBA" id="ARBA00022525"/>
    </source>
</evidence>
<keyword evidence="10" id="KW-1185">Reference proteome</keyword>
<dbReference type="GO" id="GO:0060070">
    <property type="term" value="P:canonical Wnt signaling pathway"/>
    <property type="evidence" value="ECO:0007669"/>
    <property type="project" value="TreeGrafter"/>
</dbReference>
<dbReference type="PANTHER" id="PTHR12027">
    <property type="entry name" value="WNT RELATED"/>
    <property type="match status" value="1"/>
</dbReference>
<evidence type="ECO:0000256" key="2">
    <source>
        <dbReference type="ARBA" id="ARBA00005683"/>
    </source>
</evidence>
<comment type="function">
    <text evidence="8">Ligand for members of the frizzled family of seven transmembrane receptors.</text>
</comment>
<protein>
    <recommendedName>
        <fullName evidence="8">Protein Wnt</fullName>
    </recommendedName>
</protein>
<dbReference type="Pfam" id="PF00110">
    <property type="entry name" value="wnt"/>
    <property type="match status" value="1"/>
</dbReference>
<dbReference type="InterPro" id="IPR043158">
    <property type="entry name" value="Wnt_C"/>
</dbReference>
<dbReference type="GO" id="GO:0005125">
    <property type="term" value="F:cytokine activity"/>
    <property type="evidence" value="ECO:0007669"/>
    <property type="project" value="TreeGrafter"/>
</dbReference>
<keyword evidence="7" id="KW-1015">Disulfide bond</keyword>
<evidence type="ECO:0000256" key="3">
    <source>
        <dbReference type="ARBA" id="ARBA00022473"/>
    </source>
</evidence>
<evidence type="ECO:0000256" key="7">
    <source>
        <dbReference type="ARBA" id="ARBA00023157"/>
    </source>
</evidence>
<evidence type="ECO:0000256" key="1">
    <source>
        <dbReference type="ARBA" id="ARBA00004498"/>
    </source>
</evidence>
<dbReference type="EMBL" id="JARKIK010000038">
    <property type="protein sequence ID" value="KAK8738961.1"/>
    <property type="molecule type" value="Genomic_DNA"/>
</dbReference>
<dbReference type="InterPro" id="IPR005817">
    <property type="entry name" value="Wnt"/>
</dbReference>
<evidence type="ECO:0000313" key="10">
    <source>
        <dbReference type="Proteomes" id="UP001445076"/>
    </source>
</evidence>
<comment type="caution">
    <text evidence="9">The sequence shown here is derived from an EMBL/GenBank/DDBJ whole genome shotgun (WGS) entry which is preliminary data.</text>
</comment>
<name>A0AAW0XGT4_CHEQU</name>